<dbReference type="Pfam" id="PF16206">
    <property type="entry name" value="Mon2_C"/>
    <property type="match status" value="3"/>
</dbReference>
<feature type="region of interest" description="Disordered" evidence="5">
    <location>
        <begin position="793"/>
        <end position="813"/>
    </location>
</feature>
<dbReference type="PANTHER" id="PTHR10663">
    <property type="entry name" value="GUANYL-NUCLEOTIDE EXCHANGE FACTOR"/>
    <property type="match status" value="1"/>
</dbReference>
<gene>
    <name evidence="9" type="ORF">I303_07743</name>
</gene>
<dbReference type="PROSITE" id="PS50077">
    <property type="entry name" value="HEAT_REPEAT"/>
    <property type="match status" value="1"/>
</dbReference>
<organism evidence="9">
    <name type="scientific">Kwoniella dejecticola CBS 10117</name>
    <dbReference type="NCBI Taxonomy" id="1296121"/>
    <lineage>
        <taxon>Eukaryota</taxon>
        <taxon>Fungi</taxon>
        <taxon>Dikarya</taxon>
        <taxon>Basidiomycota</taxon>
        <taxon>Agaricomycotina</taxon>
        <taxon>Tremellomycetes</taxon>
        <taxon>Tremellales</taxon>
        <taxon>Cryptococcaceae</taxon>
        <taxon>Kwoniella</taxon>
    </lineage>
</organism>
<dbReference type="EMBL" id="KI894036">
    <property type="protein sequence ID" value="OBR81833.1"/>
    <property type="molecule type" value="Genomic_DNA"/>
</dbReference>
<dbReference type="GO" id="GO:0015031">
    <property type="term" value="P:protein transport"/>
    <property type="evidence" value="ECO:0007669"/>
    <property type="project" value="UniProtKB-KW"/>
</dbReference>
<feature type="domain" description="Mon2 C-terminal" evidence="7">
    <location>
        <begin position="1068"/>
        <end position="1214"/>
    </location>
</feature>
<dbReference type="GO" id="GO:0005794">
    <property type="term" value="C:Golgi apparatus"/>
    <property type="evidence" value="ECO:0007669"/>
    <property type="project" value="UniProtKB-ARBA"/>
</dbReference>
<feature type="region of interest" description="Disordered" evidence="5">
    <location>
        <begin position="691"/>
        <end position="723"/>
    </location>
</feature>
<dbReference type="SUPFAM" id="SSF48371">
    <property type="entry name" value="ARM repeat"/>
    <property type="match status" value="2"/>
</dbReference>
<feature type="domain" description="Mon2/Sec7/BIG1-like dimerisation and cyclophilin-binding" evidence="8">
    <location>
        <begin position="46"/>
        <end position="208"/>
    </location>
</feature>
<dbReference type="InterPro" id="IPR016024">
    <property type="entry name" value="ARM-type_fold"/>
</dbReference>
<dbReference type="Pfam" id="PF16213">
    <property type="entry name" value="DCB"/>
    <property type="match status" value="1"/>
</dbReference>
<keyword evidence="3" id="KW-0653">Protein transport</keyword>
<feature type="domain" description="Mon2 C-terminal" evidence="7">
    <location>
        <begin position="1013"/>
        <end position="1060"/>
    </location>
</feature>
<sequence>MIAAQILGPNGTSNSALSLQPSPPLSGRAIYSAAFVQILSYHDHNLLVSELQALIVETKRRNPDVKEASEAALELLKGGALPREKLHENADTLLEPITRGCKTKVAKVIGISIAALQRLVSLGGVPTRKLPEVLSTLSSVANQAVDIQLKLLQTLLSILTHNNDVHDEVLGNALLLCFKLQDARVSVVSSTAAATLRQAVMLIFDRLSLLDEDPSTTSLLLPTDPPTQVEVSHSALDAYNLFSDLCLLSASSGSGSSWGKSDTDRKPTLLKLSSLQRTFGLELIESILSGYEESVKKHAELLFLLQHSLDPLLLKLLTEKPTFPIALRVLRLIFLLIRSFIDQLPKQVEMYLATLIKLDLGEFEHKDSHQGWLRVLALEITRGICGDVTLLQKIYGHYDSIEGSPKLFSKIVSSLSRLINEKPVLLGIGTQMHGLGVPHMDPTSPSTNPHASYLDLGIGMVSSAASAGVNTVNAMMGGQGGGLSSASGVKLRLIEQHEKAEAPPVPETYIYLLALQSLNAIANGIYTIVASMTTPPESVRAVASSAWPALLAALSYTIGTNLSDILFAEVLTALQDFTIACGLLDLNTPRDAFLSTLGKYAVPPPVVSAMQTYMENPNPPRNPSVISADALGFSPLGVGPPSSPPSLSDRNLACLRSTVNSARVLGPSLGKAWHDILETLQNANYLLATRKPSLGRRPTVPDRSPRGPMSPATPRPGSGAEQPEYMPEILQDLDAESIQLLINALFDSSRDLPDEAFIIFISALCQLSSEMIGATGFNPLLADVADNLSAPPTPNLALSPGHDSQRRRTSGINISHSIKSGERSFSLGKLRVVSTLNLDRIVNKQPEIGWTVITEHLIAVARHLTAPATIRTQASDTLGELLLSAVRIGNEDRIQDQVFEVLGKQVNVNPISNTLSADYEVRSAGYQTLNQILESSGHSLSVGWSTIFAMLDSICKDRPTDIASAPMAPSESAGQTPFSPGVGLDPRRPSMMLSKGNSNLVRIAFPSLQLICTDFLSALDLEAMRGCITCLGHFGQQLEDVNITLAAIGLLWTVSDAVQQTQAEGAMNLWLYLLTELMELARDSRLEVRNSAMQTLFRCIEIYGSGLTSNLWLDVFNKVIYPLLDSTEAGGDESSVLALTSVGNIFGSFMIPITKLDSFADIYQRFLDSVKKAWKDQPGNCATAGLKALERALSSMSGDRADAALAKKKEVVLNNTWQTFVEIGDTITDGSAYTQDNLLNLVKIGSQLHDQIPSSDVAKFTQLSSILRSIMTYTNSSDYRPDKDILSPLQSSISTLMAASERFSTSQKLNDLAEFTSLAYFASGEPHSAGPSTGMGTGTGVKLTYVGLSKWSMPRMVDILGKDIKGKGKAREIYEDGVIENVLGAYSIPIKLKYDCPPSNKFGEDPPLWKTAMTTFVSALDIVMDTLDTEDITLERFEAIWSQVIEVFSGILLADSSEGVSPEDESFVITHLNHLRSVILPRLGDPRIPVRLIIQLSESLRRASLLYHFDVRVNGGTTAPAIPESQEELRYWALELLISLSTRKSTQTDADEKEKRVAAISASALIKRFEETLSRWLDDQRLRGSLPFGRVREEEILFVLRHLATMHVWRGSLKTDKKGSETLAAIYEKSSRSHLFHFYPSLLQFSFLPHTPSMWIFPSEHAHLFGSPTHPPNGHQDLDSNNIQNGANGDIDEQEIDAGDGGDLIEVNAGELAKRCLELIGEELGLAN</sequence>
<dbReference type="STRING" id="1296121.A0A1A5ZVJ9"/>
<dbReference type="OrthoDB" id="294853at2759"/>
<dbReference type="PANTHER" id="PTHR10663:SF333">
    <property type="entry name" value="PROTEIN MON2 HOMOLOG"/>
    <property type="match status" value="1"/>
</dbReference>
<keyword evidence="2" id="KW-0813">Transport</keyword>
<proteinExistence type="inferred from homology"/>
<feature type="repeat" description="HEAT" evidence="4">
    <location>
        <begin position="1073"/>
        <end position="1111"/>
    </location>
</feature>
<name>A0A1A5ZVJ9_9TREE</name>
<evidence type="ECO:0000256" key="1">
    <source>
        <dbReference type="ARBA" id="ARBA00008144"/>
    </source>
</evidence>
<dbReference type="InterPro" id="IPR032691">
    <property type="entry name" value="Mon2/Sec7/BIG1-like_HUS"/>
</dbReference>
<evidence type="ECO:0000256" key="4">
    <source>
        <dbReference type="PROSITE-ProRule" id="PRU00103"/>
    </source>
</evidence>
<evidence type="ECO:0000259" key="8">
    <source>
        <dbReference type="Pfam" id="PF16213"/>
    </source>
</evidence>
<dbReference type="InterPro" id="IPR032629">
    <property type="entry name" value="DCB_dom"/>
</dbReference>
<dbReference type="InterPro" id="IPR021133">
    <property type="entry name" value="HEAT_type_2"/>
</dbReference>
<accession>A0A1A5ZVJ9</accession>
<dbReference type="VEuPathDB" id="FungiDB:I303_07743"/>
<dbReference type="Pfam" id="PF12783">
    <property type="entry name" value="Sec7-like_HUS"/>
    <property type="match status" value="1"/>
</dbReference>
<evidence type="ECO:0000259" key="6">
    <source>
        <dbReference type="Pfam" id="PF12783"/>
    </source>
</evidence>
<protein>
    <recommendedName>
        <fullName evidence="10">Protein MON2 homolog</fullName>
    </recommendedName>
</protein>
<evidence type="ECO:0000256" key="5">
    <source>
        <dbReference type="SAM" id="MobiDB-lite"/>
    </source>
</evidence>
<reference evidence="9" key="1">
    <citation type="submission" date="2013-07" db="EMBL/GenBank/DDBJ databases">
        <title>The Genome Sequence of Cryptococcus dejecticola CBS10117.</title>
        <authorList>
            <consortium name="The Broad Institute Genome Sequencing Platform"/>
            <person name="Cuomo C."/>
            <person name="Litvintseva A."/>
            <person name="Chen Y."/>
            <person name="Heitman J."/>
            <person name="Sun S."/>
            <person name="Springer D."/>
            <person name="Dromer F."/>
            <person name="Young S.K."/>
            <person name="Zeng Q."/>
            <person name="Gargeya S."/>
            <person name="Fitzgerald M."/>
            <person name="Abouelleil A."/>
            <person name="Alvarado L."/>
            <person name="Berlin A.M."/>
            <person name="Chapman S.B."/>
            <person name="Dewar J."/>
            <person name="Goldberg J."/>
            <person name="Griggs A."/>
            <person name="Gujja S."/>
            <person name="Hansen M."/>
            <person name="Howarth C."/>
            <person name="Imamovic A."/>
            <person name="Larimer J."/>
            <person name="McCowan C."/>
            <person name="Murphy C."/>
            <person name="Pearson M."/>
            <person name="Priest M."/>
            <person name="Roberts A."/>
            <person name="Saif S."/>
            <person name="Shea T."/>
            <person name="Sykes S."/>
            <person name="Wortman J."/>
            <person name="Nusbaum C."/>
            <person name="Birren B."/>
        </authorList>
    </citation>
    <scope>NUCLEOTIDE SEQUENCE [LARGE SCALE GENOMIC DNA]</scope>
    <source>
        <strain evidence="9">CBS 10117</strain>
    </source>
</reference>
<feature type="region of interest" description="Disordered" evidence="5">
    <location>
        <begin position="1666"/>
        <end position="1688"/>
    </location>
</feature>
<evidence type="ECO:0000256" key="3">
    <source>
        <dbReference type="ARBA" id="ARBA00022927"/>
    </source>
</evidence>
<evidence type="ECO:0008006" key="10">
    <source>
        <dbReference type="Google" id="ProtNLM"/>
    </source>
</evidence>
<feature type="domain" description="Mon2 C-terminal" evidence="7">
    <location>
        <begin position="1341"/>
        <end position="1608"/>
    </location>
</feature>
<evidence type="ECO:0000256" key="2">
    <source>
        <dbReference type="ARBA" id="ARBA00022448"/>
    </source>
</evidence>
<evidence type="ECO:0000259" key="7">
    <source>
        <dbReference type="Pfam" id="PF16206"/>
    </source>
</evidence>
<feature type="domain" description="Mon2/Sec7/BIG1-like HUS" evidence="6">
    <location>
        <begin position="235"/>
        <end position="406"/>
    </location>
</feature>
<evidence type="ECO:0000313" key="9">
    <source>
        <dbReference type="EMBL" id="OBR81833.1"/>
    </source>
</evidence>
<feature type="region of interest" description="Disordered" evidence="5">
    <location>
        <begin position="962"/>
        <end position="985"/>
    </location>
</feature>
<comment type="similarity">
    <text evidence="1">Belongs to the MON2 family.</text>
</comment>
<dbReference type="InterPro" id="IPR032817">
    <property type="entry name" value="Mon2_C"/>
</dbReference>